<accession>A0A7W6MZC0</accession>
<evidence type="ECO:0008006" key="3">
    <source>
        <dbReference type="Google" id="ProtNLM"/>
    </source>
</evidence>
<proteinExistence type="predicted"/>
<dbReference type="OrthoDB" id="1093087at2"/>
<dbReference type="RefSeq" id="WP_124318378.1">
    <property type="nucleotide sequence ID" value="NZ_AP028155.1"/>
</dbReference>
<dbReference type="Proteomes" id="UP000546007">
    <property type="component" value="Unassembled WGS sequence"/>
</dbReference>
<dbReference type="AlphaFoldDB" id="A0A7W6MZC0"/>
<evidence type="ECO:0000313" key="1">
    <source>
        <dbReference type="EMBL" id="MBB4026884.1"/>
    </source>
</evidence>
<sequence>MKTIIPIILMVLLCSCNNYLQLVQIQGKEDISIKDDRLVYEDANCKISYNFWCEGGYSGFEFHNKTDQMIKIDLSECFFIKNGYANDYYQDRTFIEQQSFGSSITSMFMNSQSRGEYSSSTTYPIGFIGQPYKTSHKGRSSQSSSSQGTSYSFSASKSVGVEVAEQKVISIPPHSTKAVRGFVINPSLYRNCDLLLYPDYNSQRSIRAKQKVSTQKFSFNESPLIFSNHIKYYVGDQKAGHLVKNEFYMDEVKNMNYKDATRKVYSEWCGDKQAKIEVVKDASINKFYLLYHRATNNEKVKH</sequence>
<name>A0A7W6MZC0_9BACT</name>
<dbReference type="EMBL" id="JACIES010000006">
    <property type="protein sequence ID" value="MBB4026884.1"/>
    <property type="molecule type" value="Genomic_DNA"/>
</dbReference>
<gene>
    <name evidence="1" type="ORF">GGR14_002685</name>
</gene>
<comment type="caution">
    <text evidence="1">The sequence shown here is derived from an EMBL/GenBank/DDBJ whole genome shotgun (WGS) entry which is preliminary data.</text>
</comment>
<protein>
    <recommendedName>
        <fullName evidence="3">Lipoprotein</fullName>
    </recommendedName>
</protein>
<reference evidence="1 2" key="1">
    <citation type="submission" date="2020-08" db="EMBL/GenBank/DDBJ databases">
        <title>Genomic Encyclopedia of Type Strains, Phase IV (KMG-IV): sequencing the most valuable type-strain genomes for metagenomic binning, comparative biology and taxonomic classification.</title>
        <authorList>
            <person name="Goeker M."/>
        </authorList>
    </citation>
    <scope>NUCLEOTIDE SEQUENCE [LARGE SCALE GENOMIC DNA]</scope>
    <source>
        <strain evidence="1 2">DSM 105721</strain>
    </source>
</reference>
<dbReference type="PROSITE" id="PS51257">
    <property type="entry name" value="PROKAR_LIPOPROTEIN"/>
    <property type="match status" value="1"/>
</dbReference>
<dbReference type="GeneID" id="93102646"/>
<evidence type="ECO:0000313" key="2">
    <source>
        <dbReference type="Proteomes" id="UP000546007"/>
    </source>
</evidence>
<keyword evidence="2" id="KW-1185">Reference proteome</keyword>
<organism evidence="1 2">
    <name type="scientific">Butyricimonas faecihominis</name>
    <dbReference type="NCBI Taxonomy" id="1472416"/>
    <lineage>
        <taxon>Bacteria</taxon>
        <taxon>Pseudomonadati</taxon>
        <taxon>Bacteroidota</taxon>
        <taxon>Bacteroidia</taxon>
        <taxon>Bacteroidales</taxon>
        <taxon>Odoribacteraceae</taxon>
        <taxon>Butyricimonas</taxon>
    </lineage>
</organism>